<sequence>MCSNFAPSPLKLFWVSCGPLPLPQQIRACNLESVDAPAVNATSRSAALYHRTRCFWVTEILYHAGHVVEICNCSTRSLSDLGRSR</sequence>
<evidence type="ECO:0000313" key="2">
    <source>
        <dbReference type="Proteomes" id="UP000012073"/>
    </source>
</evidence>
<keyword evidence="2" id="KW-1185">Reference proteome</keyword>
<dbReference type="GeneID" id="17320076"/>
<protein>
    <submittedName>
        <fullName evidence="1">Uncharacterized protein</fullName>
    </submittedName>
</protein>
<name>R7Q3Z7_CHOCR</name>
<accession>R7Q3Z7</accession>
<reference evidence="2" key="1">
    <citation type="journal article" date="2013" name="Proc. Natl. Acad. Sci. U.S.A.">
        <title>Genome structure and metabolic features in the red seaweed Chondrus crispus shed light on evolution of the Archaeplastida.</title>
        <authorList>
            <person name="Collen J."/>
            <person name="Porcel B."/>
            <person name="Carre W."/>
            <person name="Ball S.G."/>
            <person name="Chaparro C."/>
            <person name="Tonon T."/>
            <person name="Barbeyron T."/>
            <person name="Michel G."/>
            <person name="Noel B."/>
            <person name="Valentin K."/>
            <person name="Elias M."/>
            <person name="Artiguenave F."/>
            <person name="Arun A."/>
            <person name="Aury J.M."/>
            <person name="Barbosa-Neto J.F."/>
            <person name="Bothwell J.H."/>
            <person name="Bouget F.Y."/>
            <person name="Brillet L."/>
            <person name="Cabello-Hurtado F."/>
            <person name="Capella-Gutierrez S."/>
            <person name="Charrier B."/>
            <person name="Cladiere L."/>
            <person name="Cock J.M."/>
            <person name="Coelho S.M."/>
            <person name="Colleoni C."/>
            <person name="Czjzek M."/>
            <person name="Da Silva C."/>
            <person name="Delage L."/>
            <person name="Denoeud F."/>
            <person name="Deschamps P."/>
            <person name="Dittami S.M."/>
            <person name="Gabaldon T."/>
            <person name="Gachon C.M."/>
            <person name="Groisillier A."/>
            <person name="Herve C."/>
            <person name="Jabbari K."/>
            <person name="Katinka M."/>
            <person name="Kloareg B."/>
            <person name="Kowalczyk N."/>
            <person name="Labadie K."/>
            <person name="Leblanc C."/>
            <person name="Lopez P.J."/>
            <person name="McLachlan D.H."/>
            <person name="Meslet-Cladiere L."/>
            <person name="Moustafa A."/>
            <person name="Nehr Z."/>
            <person name="Nyvall Collen P."/>
            <person name="Panaud O."/>
            <person name="Partensky F."/>
            <person name="Poulain J."/>
            <person name="Rensing S.A."/>
            <person name="Rousvoal S."/>
            <person name="Samson G."/>
            <person name="Symeonidi A."/>
            <person name="Weissenbach J."/>
            <person name="Zambounis A."/>
            <person name="Wincker P."/>
            <person name="Boyen C."/>
        </authorList>
    </citation>
    <scope>NUCLEOTIDE SEQUENCE [LARGE SCALE GENOMIC DNA]</scope>
    <source>
        <strain evidence="2">cv. Stackhouse</strain>
    </source>
</reference>
<gene>
    <name evidence="1" type="ORF">CHC_T00008200001</name>
</gene>
<proteinExistence type="predicted"/>
<dbReference type="Gramene" id="CDF32588">
    <property type="protein sequence ID" value="CDF32588"/>
    <property type="gene ID" value="CHC_T00008200001"/>
</dbReference>
<organism evidence="1 2">
    <name type="scientific">Chondrus crispus</name>
    <name type="common">Carrageen Irish moss</name>
    <name type="synonym">Polymorpha crispa</name>
    <dbReference type="NCBI Taxonomy" id="2769"/>
    <lineage>
        <taxon>Eukaryota</taxon>
        <taxon>Rhodophyta</taxon>
        <taxon>Florideophyceae</taxon>
        <taxon>Rhodymeniophycidae</taxon>
        <taxon>Gigartinales</taxon>
        <taxon>Gigartinaceae</taxon>
        <taxon>Chondrus</taxon>
    </lineage>
</organism>
<dbReference type="AlphaFoldDB" id="R7Q3Z7"/>
<dbReference type="EMBL" id="HG001524">
    <property type="protein sequence ID" value="CDF32588.1"/>
    <property type="molecule type" value="Genomic_DNA"/>
</dbReference>
<dbReference type="Proteomes" id="UP000012073">
    <property type="component" value="Unassembled WGS sequence"/>
</dbReference>
<dbReference type="KEGG" id="ccp:CHC_T00008200001"/>
<dbReference type="RefSeq" id="XP_005712359.1">
    <property type="nucleotide sequence ID" value="XM_005712302.1"/>
</dbReference>
<evidence type="ECO:0000313" key="1">
    <source>
        <dbReference type="EMBL" id="CDF32588.1"/>
    </source>
</evidence>